<dbReference type="PANTHER" id="PTHR33121:SF76">
    <property type="entry name" value="SIGNALING PROTEIN"/>
    <property type="match status" value="1"/>
</dbReference>
<dbReference type="InterPro" id="IPR050706">
    <property type="entry name" value="Cyclic-di-GMP_PDE-like"/>
</dbReference>
<dbReference type="Gene3D" id="3.20.20.450">
    <property type="entry name" value="EAL domain"/>
    <property type="match status" value="1"/>
</dbReference>
<dbReference type="SUPFAM" id="SSF141868">
    <property type="entry name" value="EAL domain-like"/>
    <property type="match status" value="1"/>
</dbReference>
<dbReference type="InterPro" id="IPR035919">
    <property type="entry name" value="EAL_sf"/>
</dbReference>
<protein>
    <submittedName>
        <fullName evidence="3">EAL domain-containing protein (Putative c-di-GMP-specific phosphodiesterase class I)</fullName>
    </submittedName>
</protein>
<dbReference type="SMART" id="SM00052">
    <property type="entry name" value="EAL"/>
    <property type="match status" value="1"/>
</dbReference>
<proteinExistence type="predicted"/>
<name>A0A4R2D2N0_SHIGR</name>
<dbReference type="GO" id="GO:0071111">
    <property type="term" value="F:cyclic-guanylate-specific phosphodiesterase activity"/>
    <property type="evidence" value="ECO:0007669"/>
    <property type="project" value="InterPro"/>
</dbReference>
<dbReference type="Proteomes" id="UP000295351">
    <property type="component" value="Unassembled WGS sequence"/>
</dbReference>
<dbReference type="PANTHER" id="PTHR33121">
    <property type="entry name" value="CYCLIC DI-GMP PHOSPHODIESTERASE PDEF"/>
    <property type="match status" value="1"/>
</dbReference>
<dbReference type="RefSeq" id="WP_162852933.1">
    <property type="nucleotide sequence ID" value="NZ_BAABEI010000012.1"/>
</dbReference>
<keyword evidence="4" id="KW-1185">Reference proteome</keyword>
<dbReference type="InterPro" id="IPR001633">
    <property type="entry name" value="EAL_dom"/>
</dbReference>
<feature type="region of interest" description="Disordered" evidence="1">
    <location>
        <begin position="265"/>
        <end position="284"/>
    </location>
</feature>
<evidence type="ECO:0000313" key="3">
    <source>
        <dbReference type="EMBL" id="TCN48437.1"/>
    </source>
</evidence>
<dbReference type="AlphaFoldDB" id="A0A4R2D2N0"/>
<reference evidence="3 4" key="1">
    <citation type="submission" date="2019-03" db="EMBL/GenBank/DDBJ databases">
        <title>Genomic Encyclopedia of Type Strains, Phase IV (KMG-IV): sequencing the most valuable type-strain genomes for metagenomic binning, comparative biology and taxonomic classification.</title>
        <authorList>
            <person name="Goeker M."/>
        </authorList>
    </citation>
    <scope>NUCLEOTIDE SEQUENCE [LARGE SCALE GENOMIC DNA]</scope>
    <source>
        <strain evidence="3 4">DSM 18401</strain>
    </source>
</reference>
<dbReference type="PROSITE" id="PS50883">
    <property type="entry name" value="EAL"/>
    <property type="match status" value="1"/>
</dbReference>
<evidence type="ECO:0000256" key="1">
    <source>
        <dbReference type="SAM" id="MobiDB-lite"/>
    </source>
</evidence>
<dbReference type="Pfam" id="PF00563">
    <property type="entry name" value="EAL"/>
    <property type="match status" value="1"/>
</dbReference>
<comment type="caution">
    <text evidence="3">The sequence shown here is derived from an EMBL/GenBank/DDBJ whole genome shotgun (WGS) entry which is preliminary data.</text>
</comment>
<evidence type="ECO:0000259" key="2">
    <source>
        <dbReference type="PROSITE" id="PS50883"/>
    </source>
</evidence>
<evidence type="ECO:0000313" key="4">
    <source>
        <dbReference type="Proteomes" id="UP000295351"/>
    </source>
</evidence>
<gene>
    <name evidence="3" type="ORF">EV665_101169</name>
</gene>
<feature type="compositionally biased region" description="Low complexity" evidence="1">
    <location>
        <begin position="269"/>
        <end position="281"/>
    </location>
</feature>
<accession>A0A4R2D2N0</accession>
<feature type="domain" description="EAL" evidence="2">
    <location>
        <begin position="7"/>
        <end position="266"/>
    </location>
</feature>
<sequence>MSERSIFSNLVRQPDGAFGAVYGPFFLQTALQPIFREGADGRLQIAAFKGLIRASAGNMPCSPAEFFERVPEEERMAVDGLCRSLHILNTGVLGRREAALIINFHAGLYTTPQAIRQEVEWLRLAAHEAGLPPARIACEIREHPRDDLDTLVPFAARLHDSGFAIAIDNYTGEDRDLERLERLKPQFVTFDTAWLRSFVENSAGLALLRVVIGQFAAKGIRAIVGGIEEPEMIALCRDMGGPLMQGYLLARPEPAPTGFNVTFPEGDDAPAQTPAATAATASSVPVENRAARPVRQFGRRGI</sequence>
<dbReference type="EMBL" id="SLVX01000001">
    <property type="protein sequence ID" value="TCN48437.1"/>
    <property type="molecule type" value="Genomic_DNA"/>
</dbReference>
<organism evidence="3 4">
    <name type="scientific">Shinella granuli</name>
    <dbReference type="NCBI Taxonomy" id="323621"/>
    <lineage>
        <taxon>Bacteria</taxon>
        <taxon>Pseudomonadati</taxon>
        <taxon>Pseudomonadota</taxon>
        <taxon>Alphaproteobacteria</taxon>
        <taxon>Hyphomicrobiales</taxon>
        <taxon>Rhizobiaceae</taxon>
        <taxon>Shinella</taxon>
    </lineage>
</organism>
<dbReference type="CDD" id="cd01948">
    <property type="entry name" value="EAL"/>
    <property type="match status" value="1"/>
</dbReference>